<organism evidence="1 2">
    <name type="scientific">Clavibacter michiganensis subsp. insidiosus</name>
    <dbReference type="NCBI Taxonomy" id="33014"/>
    <lineage>
        <taxon>Bacteria</taxon>
        <taxon>Bacillati</taxon>
        <taxon>Actinomycetota</taxon>
        <taxon>Actinomycetes</taxon>
        <taxon>Micrococcales</taxon>
        <taxon>Microbacteriaceae</taxon>
        <taxon>Clavibacter</taxon>
    </lineage>
</organism>
<evidence type="ECO:0000313" key="1">
    <source>
        <dbReference type="EMBL" id="RIJ45043.1"/>
    </source>
</evidence>
<dbReference type="EMBL" id="QWEA01000004">
    <property type="protein sequence ID" value="RIJ45043.1"/>
    <property type="molecule type" value="Genomic_DNA"/>
</dbReference>
<accession>A0A399MYD5</accession>
<gene>
    <name evidence="1" type="ORF">DZF93_00435</name>
</gene>
<reference evidence="1 2" key="1">
    <citation type="submission" date="2018-08" db="EMBL/GenBank/DDBJ databases">
        <title>Genome Sequence of Clavibacter michiganensis Subspecies type strains, and the Atypical Peach-Colored Strains Isolated from Tomato.</title>
        <authorList>
            <person name="Osdaghi E."/>
            <person name="Portier P."/>
            <person name="Briand M."/>
            <person name="Jacques M.-A."/>
        </authorList>
    </citation>
    <scope>NUCLEOTIDE SEQUENCE [LARGE SCALE GENOMIC DNA]</scope>
    <source>
        <strain evidence="1 2">CFBP 6488</strain>
    </source>
</reference>
<name>A0A399MYD5_9MICO</name>
<protein>
    <submittedName>
        <fullName evidence="1">Uncharacterized protein</fullName>
    </submittedName>
</protein>
<comment type="caution">
    <text evidence="1">The sequence shown here is derived from an EMBL/GenBank/DDBJ whole genome shotgun (WGS) entry which is preliminary data.</text>
</comment>
<dbReference type="AlphaFoldDB" id="A0A399MYD5"/>
<dbReference type="RefSeq" id="WP_052663312.1">
    <property type="nucleotide sequence ID" value="NZ_CP011046.1"/>
</dbReference>
<sequence length="169" mass="18637">MLRRLGIPHLHGAHDLDAEDLLGEVQVVRDRERSSTVELAVTVHRHDRRAARDEVLVRVLIRAPVARDIDHQPTHTAAGHDVRHHRPATRLTAASICGTSFRHCAVTSRASFGQRRPSLADRASGLMLLATFPRSDWTVNRSAAACFHSESVPIRTECERLALGEVGAA</sequence>
<proteinExistence type="predicted"/>
<evidence type="ECO:0000313" key="2">
    <source>
        <dbReference type="Proteomes" id="UP000266634"/>
    </source>
</evidence>
<dbReference type="Proteomes" id="UP000266634">
    <property type="component" value="Unassembled WGS sequence"/>
</dbReference>